<evidence type="ECO:0000313" key="2">
    <source>
        <dbReference type="Proteomes" id="UP000325081"/>
    </source>
</evidence>
<organism evidence="1 2">
    <name type="scientific">Striga asiatica</name>
    <name type="common">Asiatic witchweed</name>
    <name type="synonym">Buchnera asiatica</name>
    <dbReference type="NCBI Taxonomy" id="4170"/>
    <lineage>
        <taxon>Eukaryota</taxon>
        <taxon>Viridiplantae</taxon>
        <taxon>Streptophyta</taxon>
        <taxon>Embryophyta</taxon>
        <taxon>Tracheophyta</taxon>
        <taxon>Spermatophyta</taxon>
        <taxon>Magnoliopsida</taxon>
        <taxon>eudicotyledons</taxon>
        <taxon>Gunneridae</taxon>
        <taxon>Pentapetalae</taxon>
        <taxon>asterids</taxon>
        <taxon>lamiids</taxon>
        <taxon>Lamiales</taxon>
        <taxon>Orobanchaceae</taxon>
        <taxon>Buchnereae</taxon>
        <taxon>Striga</taxon>
    </lineage>
</organism>
<proteinExistence type="predicted"/>
<comment type="caution">
    <text evidence="1">The sequence shown here is derived from an EMBL/GenBank/DDBJ whole genome shotgun (WGS) entry which is preliminary data.</text>
</comment>
<keyword evidence="2" id="KW-1185">Reference proteome</keyword>
<reference evidence="2" key="1">
    <citation type="journal article" date="2019" name="Curr. Biol.">
        <title>Genome Sequence of Striga asiatica Provides Insight into the Evolution of Plant Parasitism.</title>
        <authorList>
            <person name="Yoshida S."/>
            <person name="Kim S."/>
            <person name="Wafula E.K."/>
            <person name="Tanskanen J."/>
            <person name="Kim Y.M."/>
            <person name="Honaas L."/>
            <person name="Yang Z."/>
            <person name="Spallek T."/>
            <person name="Conn C.E."/>
            <person name="Ichihashi Y."/>
            <person name="Cheong K."/>
            <person name="Cui S."/>
            <person name="Der J.P."/>
            <person name="Gundlach H."/>
            <person name="Jiao Y."/>
            <person name="Hori C."/>
            <person name="Ishida J.K."/>
            <person name="Kasahara H."/>
            <person name="Kiba T."/>
            <person name="Kim M.S."/>
            <person name="Koo N."/>
            <person name="Laohavisit A."/>
            <person name="Lee Y.H."/>
            <person name="Lumba S."/>
            <person name="McCourt P."/>
            <person name="Mortimer J.C."/>
            <person name="Mutuku J.M."/>
            <person name="Nomura T."/>
            <person name="Sasaki-Sekimoto Y."/>
            <person name="Seto Y."/>
            <person name="Wang Y."/>
            <person name="Wakatake T."/>
            <person name="Sakakibara H."/>
            <person name="Demura T."/>
            <person name="Yamaguchi S."/>
            <person name="Yoneyama K."/>
            <person name="Manabe R.I."/>
            <person name="Nelson D.C."/>
            <person name="Schulman A.H."/>
            <person name="Timko M.P."/>
            <person name="dePamphilis C.W."/>
            <person name="Choi D."/>
            <person name="Shirasu K."/>
        </authorList>
    </citation>
    <scope>NUCLEOTIDE SEQUENCE [LARGE SCALE GENOMIC DNA]</scope>
    <source>
        <strain evidence="2">cv. UVA1</strain>
    </source>
</reference>
<accession>A0A5A7NYP3</accession>
<name>A0A5A7NYP3_STRAF</name>
<evidence type="ECO:0000313" key="1">
    <source>
        <dbReference type="EMBL" id="GER25603.1"/>
    </source>
</evidence>
<dbReference type="AlphaFoldDB" id="A0A5A7NYP3"/>
<protein>
    <submittedName>
        <fullName evidence="1">Calcineurin-like metallo-phosphoesterase super family protein</fullName>
    </submittedName>
</protein>
<sequence>MCTTILNMEKRTHTYSEIVTRDENSQVQAQWMLEQALPKSSSSNVTNIHSGLKTAAIWNFDQYLIIIPSQIVAMPMVECRHSCLRTFRQMLLDTLNISSSD</sequence>
<feature type="non-terminal residue" evidence="1">
    <location>
        <position position="101"/>
    </location>
</feature>
<dbReference type="Proteomes" id="UP000325081">
    <property type="component" value="Unassembled WGS sequence"/>
</dbReference>
<dbReference type="EMBL" id="BKCP01000336">
    <property type="protein sequence ID" value="GER25603.1"/>
    <property type="molecule type" value="Genomic_DNA"/>
</dbReference>
<dbReference type="OrthoDB" id="185373at2759"/>
<gene>
    <name evidence="1" type="ORF">STAS_01191</name>
</gene>